<feature type="transmembrane region" description="Helical" evidence="1">
    <location>
        <begin position="559"/>
        <end position="579"/>
    </location>
</feature>
<evidence type="ECO:0000313" key="2">
    <source>
        <dbReference type="EMBL" id="BAQ01342.1"/>
    </source>
</evidence>
<feature type="transmembrane region" description="Helical" evidence="1">
    <location>
        <begin position="877"/>
        <end position="898"/>
    </location>
</feature>
<feature type="transmembrane region" description="Helical" evidence="1">
    <location>
        <begin position="496"/>
        <end position="518"/>
    </location>
</feature>
<keyword evidence="1" id="KW-1133">Transmembrane helix</keyword>
<keyword evidence="1" id="KW-0812">Transmembrane</keyword>
<reference evidence="2" key="1">
    <citation type="journal article" date="2014" name="DNA Res.">
        <title>A complete view of the genetic diversity of the Escherichia coli O-antigen biosynthesis gene cluster.</title>
        <authorList>
            <person name="Iguchi A."/>
            <person name="Iyoda S."/>
            <person name="Kikuchi T."/>
            <person name="Ogura Y."/>
            <person name="Katsura K."/>
            <person name="Ohnishi M."/>
            <person name="Hayashi T."/>
            <person name="Thomson N.R."/>
        </authorList>
    </citation>
    <scope>NUCLEOTIDE SEQUENCE</scope>
    <source>
        <strain evidence="2">H68</strain>
    </source>
</reference>
<feature type="transmembrane region" description="Helical" evidence="1">
    <location>
        <begin position="12"/>
        <end position="31"/>
    </location>
</feature>
<feature type="transmembrane region" description="Helical" evidence="1">
    <location>
        <begin position="37"/>
        <end position="55"/>
    </location>
</feature>
<dbReference type="AlphaFoldDB" id="A0A0A8J5P0"/>
<feature type="transmembrane region" description="Helical" evidence="1">
    <location>
        <begin position="586"/>
        <end position="608"/>
    </location>
</feature>
<dbReference type="RefSeq" id="WP_139818790.1">
    <property type="nucleotide sequence ID" value="NZ_CABVUN010000011.1"/>
</dbReference>
<feature type="transmembrane region" description="Helical" evidence="1">
    <location>
        <begin position="62"/>
        <end position="83"/>
    </location>
</feature>
<feature type="transmembrane region" description="Helical" evidence="1">
    <location>
        <begin position="928"/>
        <end position="946"/>
    </location>
</feature>
<accession>A0A0A8J5P0</accession>
<proteinExistence type="predicted"/>
<feature type="transmembrane region" description="Helical" evidence="1">
    <location>
        <begin position="614"/>
        <end position="634"/>
    </location>
</feature>
<protein>
    <submittedName>
        <fullName evidence="2">Uncharacterized protein</fullName>
    </submittedName>
</protein>
<evidence type="ECO:0000256" key="1">
    <source>
        <dbReference type="SAM" id="Phobius"/>
    </source>
</evidence>
<sequence length="960" mass="107430">MNFLQMRNAKSLYPICFFLALILLFLAPLYSSLSLGNVIYSLILSASGAVSFFFITRDKKAISIWVIAPLVAALFFTFSVPLVQNDFPVVSITATGQKNPESISSEVFVQFVTNPKSHISVSYPGWEKRPGVYVSYQNQPNTITFSGQWSNDSHLSLTSHAYSGIAKLRIGNDEREIDLYSSNAHTINIPLPDGAVSWKSWLQRISIFISLSLLFFALTTPGSGRQSEIAKLLALCLVVTGASLWYVKDISYTGDLELVVLSGNGSPSKMSFDAGYGFTKALTFPVKTGSVHTENYPNSSSSEWHLEVSDGSFSRVLLDGEAIKTEQVCDFSKESKGCVYQIFGDNPHIWLTDGHIKYQLVNVEGNKNTDKYFVYISKNKDVLTATSSRAVIYSAAWERYSQWVNSVSVTDKNNSEFSTLIRISALKPGVYKALSVNEKGEGVKLTSFNYPDFGSFTAMKVAFVLVCISFVLLTYFLFAIMRCLISSAINAQSKKIWIVCFGIFGWLLIAMVIGWPAVLGWDGFSPYIQAQGGQITLWYGIGYPLIVGGFLFSNMPQVITVWSFLATSVVLLGSCSLFFRYYQGKLAWWGVIWAIVYIPLTVIMLGMLTHLRDAFNGLTLALFMLGSFCLAIYWRKLNLNAKLFFTVTLFVLGIALALLRIDNVPSLIFIAIGLSLLTFKPSVKLFSVLLLIAMSWGAINKLVEPLVYPDRHRAEEEKRLYASTAVMNPLTGMLVYGKDKLDPQLYKNIYVSLNKIMDVEYALKNWSPYNVVYWHQTASERPLPTSEVSKQLTKLYFISAIKEPVLFLHLRLSSFTAILGKDIFPLPPIASPQFNILPGLSDHLLSTTNPWKQTVELMGFGPHPHLSVNLMKSLMKWSNYISSNYLQILMCFMAIVFFKRAPFAAIIACAELIRSTVFLFFAPASVFLYLYELQLIGFMLPMLILIESKVRKYKGVGNDC</sequence>
<feature type="transmembrane region" description="Helical" evidence="1">
    <location>
        <begin position="641"/>
        <end position="661"/>
    </location>
</feature>
<dbReference type="EMBL" id="AB812038">
    <property type="protein sequence ID" value="BAQ01342.1"/>
    <property type="molecule type" value="Genomic_DNA"/>
</dbReference>
<feature type="transmembrane region" description="Helical" evidence="1">
    <location>
        <begin position="461"/>
        <end position="484"/>
    </location>
</feature>
<keyword evidence="1" id="KW-0472">Membrane</keyword>
<organism evidence="2">
    <name type="scientific">Escherichia coli</name>
    <dbReference type="NCBI Taxonomy" id="562"/>
    <lineage>
        <taxon>Bacteria</taxon>
        <taxon>Pseudomonadati</taxon>
        <taxon>Pseudomonadota</taxon>
        <taxon>Gammaproteobacteria</taxon>
        <taxon>Enterobacterales</taxon>
        <taxon>Enterobacteriaceae</taxon>
        <taxon>Escherichia</taxon>
    </lineage>
</organism>
<name>A0A0A8J5P0_ECOLX</name>